<evidence type="ECO:0000313" key="2">
    <source>
        <dbReference type="EMBL" id="KAF5961791.1"/>
    </source>
</evidence>
<dbReference type="InterPro" id="IPR050354">
    <property type="entry name" value="F-box/kelch-repeat_ARATH"/>
</dbReference>
<protein>
    <recommendedName>
        <fullName evidence="1">FKB95-like N-terminal Kelch domain-containing protein</fullName>
    </recommendedName>
</protein>
<feature type="domain" description="FKB95-like N-terminal Kelch" evidence="1">
    <location>
        <begin position="66"/>
        <end position="317"/>
    </location>
</feature>
<dbReference type="Gene3D" id="2.120.10.80">
    <property type="entry name" value="Kelch-type beta propeller"/>
    <property type="match status" value="1"/>
</dbReference>
<dbReference type="AlphaFoldDB" id="A0A7J7IB43"/>
<comment type="caution">
    <text evidence="2">The sequence shown here is derived from an EMBL/GenBank/DDBJ whole genome shotgun (WGS) entry which is preliminary data.</text>
</comment>
<sequence>MSSSDSRPCFLAYGDRGPVLYSVNFVDEKTYKKRKFCRRCCIDIHDGDEESKDGKAELDEGGLRLLSPLKSKKSSWFPSCSIVVALGSVVYALGGMIKCPNKKFEVIYSRECFYFDTNRPKGGWIRGPHMLNGRDGGKAAAVEGKIYVFGGVDLDYAPEPWAEVFDPINKKWEALPRPPDELEDCIVLQAATYGGPLEEKKIMVGGSFKYVYHLNSSSWEYLRNIHLNNCHENIIGAGNFMYWTDMGYLCVVNMESGSYYGGEIKGYRIGKYRDRYECEPTLLHLGGKKFCLLTLHDVRGGRWGDRCKIWCAKFEVSKLIDGLKNIEDNLIASIVCRDTYIVDQSLGCWHGHWHGLVLDGMLDGIKNVEESVSKEVVEEVTIDNASGDMVAIDM</sequence>
<dbReference type="Pfam" id="PF25210">
    <property type="entry name" value="Kelch_FKB95"/>
    <property type="match status" value="1"/>
</dbReference>
<dbReference type="InterPro" id="IPR015915">
    <property type="entry name" value="Kelch-typ_b-propeller"/>
</dbReference>
<organism evidence="2 3">
    <name type="scientific">Camellia sinensis</name>
    <name type="common">Tea plant</name>
    <name type="synonym">Thea sinensis</name>
    <dbReference type="NCBI Taxonomy" id="4442"/>
    <lineage>
        <taxon>Eukaryota</taxon>
        <taxon>Viridiplantae</taxon>
        <taxon>Streptophyta</taxon>
        <taxon>Embryophyta</taxon>
        <taxon>Tracheophyta</taxon>
        <taxon>Spermatophyta</taxon>
        <taxon>Magnoliopsida</taxon>
        <taxon>eudicotyledons</taxon>
        <taxon>Gunneridae</taxon>
        <taxon>Pentapetalae</taxon>
        <taxon>asterids</taxon>
        <taxon>Ericales</taxon>
        <taxon>Theaceae</taxon>
        <taxon>Camellia</taxon>
    </lineage>
</organism>
<dbReference type="EMBL" id="JACBKZ010000001">
    <property type="protein sequence ID" value="KAF5961791.1"/>
    <property type="molecule type" value="Genomic_DNA"/>
</dbReference>
<dbReference type="InterPro" id="IPR057499">
    <property type="entry name" value="Kelch_FKB95"/>
</dbReference>
<proteinExistence type="predicted"/>
<name>A0A7J7IB43_CAMSI</name>
<keyword evidence="3" id="KW-1185">Reference proteome</keyword>
<dbReference type="PANTHER" id="PTHR24414">
    <property type="entry name" value="F-BOX/KELCH-REPEAT PROTEIN SKIP4"/>
    <property type="match status" value="1"/>
</dbReference>
<evidence type="ECO:0000259" key="1">
    <source>
        <dbReference type="Pfam" id="PF25210"/>
    </source>
</evidence>
<dbReference type="SUPFAM" id="SSF117281">
    <property type="entry name" value="Kelch motif"/>
    <property type="match status" value="1"/>
</dbReference>
<accession>A0A7J7IB43</accession>
<dbReference type="PANTHER" id="PTHR24414:SF199">
    <property type="entry name" value="F-BOX_KELCH-REPEAT PROTEIN SKIP6-LIKE"/>
    <property type="match status" value="1"/>
</dbReference>
<dbReference type="Proteomes" id="UP000593564">
    <property type="component" value="Unassembled WGS sequence"/>
</dbReference>
<evidence type="ECO:0000313" key="3">
    <source>
        <dbReference type="Proteomes" id="UP000593564"/>
    </source>
</evidence>
<gene>
    <name evidence="2" type="ORF">HYC85_003000</name>
</gene>
<reference evidence="3" key="1">
    <citation type="journal article" date="2020" name="Nat. Commun.">
        <title>Genome assembly of wild tea tree DASZ reveals pedigree and selection history of tea varieties.</title>
        <authorList>
            <person name="Zhang W."/>
            <person name="Zhang Y."/>
            <person name="Qiu H."/>
            <person name="Guo Y."/>
            <person name="Wan H."/>
            <person name="Zhang X."/>
            <person name="Scossa F."/>
            <person name="Alseekh S."/>
            <person name="Zhang Q."/>
            <person name="Wang P."/>
            <person name="Xu L."/>
            <person name="Schmidt M.H."/>
            <person name="Jia X."/>
            <person name="Li D."/>
            <person name="Zhu A."/>
            <person name="Guo F."/>
            <person name="Chen W."/>
            <person name="Ni D."/>
            <person name="Usadel B."/>
            <person name="Fernie A.R."/>
            <person name="Wen W."/>
        </authorList>
    </citation>
    <scope>NUCLEOTIDE SEQUENCE [LARGE SCALE GENOMIC DNA]</scope>
    <source>
        <strain evidence="3">cv. G240</strain>
    </source>
</reference>
<reference evidence="2 3" key="2">
    <citation type="submission" date="2020-07" db="EMBL/GenBank/DDBJ databases">
        <title>Genome assembly of wild tea tree DASZ reveals pedigree and selection history of tea varieties.</title>
        <authorList>
            <person name="Zhang W."/>
        </authorList>
    </citation>
    <scope>NUCLEOTIDE SEQUENCE [LARGE SCALE GENOMIC DNA]</scope>
    <source>
        <strain evidence="3">cv. G240</strain>
        <tissue evidence="2">Leaf</tissue>
    </source>
</reference>